<sequence>MDGILENNSTIVSAYDLKVFVGPTHSSFYQESCRYCLWAPHIQVIQWGPSQYVLIQVSHSGFFAGLNKNEVANYSMLDSQKANSLKDLNLRSLLHLFNITNIVQSIGNYTTRGVEIVWTVEIVLRGKKPSLTFSQFCVQVLEVVEDRKIANRI</sequence>
<name>A0ACC2DW79_DIPCM</name>
<evidence type="ECO:0000313" key="2">
    <source>
        <dbReference type="Proteomes" id="UP001162992"/>
    </source>
</evidence>
<accession>A0ACC2DW79</accession>
<dbReference type="EMBL" id="CM055095">
    <property type="protein sequence ID" value="KAJ7558477.1"/>
    <property type="molecule type" value="Genomic_DNA"/>
</dbReference>
<reference evidence="2" key="1">
    <citation type="journal article" date="2024" name="Proc. Natl. Acad. Sci. U.S.A.">
        <title>Extraordinary preservation of gene collinearity over three hundred million years revealed in homosporous lycophytes.</title>
        <authorList>
            <person name="Li C."/>
            <person name="Wickell D."/>
            <person name="Kuo L.Y."/>
            <person name="Chen X."/>
            <person name="Nie B."/>
            <person name="Liao X."/>
            <person name="Peng D."/>
            <person name="Ji J."/>
            <person name="Jenkins J."/>
            <person name="Williams M."/>
            <person name="Shu S."/>
            <person name="Plott C."/>
            <person name="Barry K."/>
            <person name="Rajasekar S."/>
            <person name="Grimwood J."/>
            <person name="Han X."/>
            <person name="Sun S."/>
            <person name="Hou Z."/>
            <person name="He W."/>
            <person name="Dai G."/>
            <person name="Sun C."/>
            <person name="Schmutz J."/>
            <person name="Leebens-Mack J.H."/>
            <person name="Li F.W."/>
            <person name="Wang L."/>
        </authorList>
    </citation>
    <scope>NUCLEOTIDE SEQUENCE [LARGE SCALE GENOMIC DNA]</scope>
    <source>
        <strain evidence="2">cv. PW_Plant_1</strain>
    </source>
</reference>
<comment type="caution">
    <text evidence="1">The sequence shown here is derived from an EMBL/GenBank/DDBJ whole genome shotgun (WGS) entry which is preliminary data.</text>
</comment>
<protein>
    <submittedName>
        <fullName evidence="1">Uncharacterized protein</fullName>
    </submittedName>
</protein>
<gene>
    <name evidence="1" type="ORF">O6H91_04G041300</name>
</gene>
<evidence type="ECO:0000313" key="1">
    <source>
        <dbReference type="EMBL" id="KAJ7558477.1"/>
    </source>
</evidence>
<proteinExistence type="predicted"/>
<dbReference type="Proteomes" id="UP001162992">
    <property type="component" value="Chromosome 4"/>
</dbReference>
<keyword evidence="2" id="KW-1185">Reference proteome</keyword>
<organism evidence="1 2">
    <name type="scientific">Diphasiastrum complanatum</name>
    <name type="common">Issler's clubmoss</name>
    <name type="synonym">Lycopodium complanatum</name>
    <dbReference type="NCBI Taxonomy" id="34168"/>
    <lineage>
        <taxon>Eukaryota</taxon>
        <taxon>Viridiplantae</taxon>
        <taxon>Streptophyta</taxon>
        <taxon>Embryophyta</taxon>
        <taxon>Tracheophyta</taxon>
        <taxon>Lycopodiopsida</taxon>
        <taxon>Lycopodiales</taxon>
        <taxon>Lycopodiaceae</taxon>
        <taxon>Lycopodioideae</taxon>
        <taxon>Diphasiastrum</taxon>
    </lineage>
</organism>